<name>A0A370QKI5_9FLAO</name>
<keyword evidence="3" id="KW-1185">Reference proteome</keyword>
<keyword evidence="2" id="KW-0378">Hydrolase</keyword>
<dbReference type="GO" id="GO:0052689">
    <property type="term" value="F:carboxylic ester hydrolase activity"/>
    <property type="evidence" value="ECO:0007669"/>
    <property type="project" value="TreeGrafter"/>
</dbReference>
<keyword evidence="2" id="KW-0031">Aminopeptidase</keyword>
<dbReference type="AlphaFoldDB" id="A0A370QKI5"/>
<protein>
    <submittedName>
        <fullName evidence="2">Serine aminopeptidase S33 family</fullName>
    </submittedName>
</protein>
<organism evidence="2 3">
    <name type="scientific">Marinirhabdus gelatinilytica</name>
    <dbReference type="NCBI Taxonomy" id="1703343"/>
    <lineage>
        <taxon>Bacteria</taxon>
        <taxon>Pseudomonadati</taxon>
        <taxon>Bacteroidota</taxon>
        <taxon>Flavobacteriia</taxon>
        <taxon>Flavobacteriales</taxon>
        <taxon>Flavobacteriaceae</taxon>
    </lineage>
</organism>
<accession>A0A370QKI5</accession>
<evidence type="ECO:0000313" key="2">
    <source>
        <dbReference type="EMBL" id="RDK88878.1"/>
    </source>
</evidence>
<reference evidence="2 3" key="1">
    <citation type="submission" date="2018-07" db="EMBL/GenBank/DDBJ databases">
        <title>Genomic Encyclopedia of Type Strains, Phase IV (KMG-IV): sequencing the most valuable type-strain genomes for metagenomic binning, comparative biology and taxonomic classification.</title>
        <authorList>
            <person name="Goeker M."/>
        </authorList>
    </citation>
    <scope>NUCLEOTIDE SEQUENCE [LARGE SCALE GENOMIC DNA]</scope>
    <source>
        <strain evidence="2 3">DSM 101478</strain>
    </source>
</reference>
<dbReference type="Proteomes" id="UP000255317">
    <property type="component" value="Unassembled WGS sequence"/>
</dbReference>
<feature type="domain" description="Serine aminopeptidase S33" evidence="1">
    <location>
        <begin position="230"/>
        <end position="477"/>
    </location>
</feature>
<keyword evidence="2" id="KW-0645">Protease</keyword>
<dbReference type="Gene3D" id="3.40.50.1820">
    <property type="entry name" value="alpha/beta hydrolase"/>
    <property type="match status" value="1"/>
</dbReference>
<dbReference type="InterPro" id="IPR053145">
    <property type="entry name" value="AB_hydrolase_Est10"/>
</dbReference>
<dbReference type="Pfam" id="PF12146">
    <property type="entry name" value="Hydrolase_4"/>
    <property type="match status" value="1"/>
</dbReference>
<dbReference type="OrthoDB" id="9771666at2"/>
<dbReference type="EMBL" id="QRAO01000001">
    <property type="protein sequence ID" value="RDK88878.1"/>
    <property type="molecule type" value="Genomic_DNA"/>
</dbReference>
<dbReference type="InterPro" id="IPR029058">
    <property type="entry name" value="AB_hydrolase_fold"/>
</dbReference>
<gene>
    <name evidence="2" type="ORF">C8D94_101756</name>
</gene>
<dbReference type="PANTHER" id="PTHR43265">
    <property type="entry name" value="ESTERASE ESTD"/>
    <property type="match status" value="1"/>
</dbReference>
<comment type="caution">
    <text evidence="2">The sequence shown here is derived from an EMBL/GenBank/DDBJ whole genome shotgun (WGS) entry which is preliminary data.</text>
</comment>
<dbReference type="GO" id="GO:0004177">
    <property type="term" value="F:aminopeptidase activity"/>
    <property type="evidence" value="ECO:0007669"/>
    <property type="project" value="UniProtKB-KW"/>
</dbReference>
<dbReference type="RefSeq" id="WP_147278491.1">
    <property type="nucleotide sequence ID" value="NZ_QRAO01000001.1"/>
</dbReference>
<sequence>MVSVKYIIFVILSCSVGVLQSQTYVGELLHGNKYQYAKIVVTDSISTFTLPYVDGDKKYQISGDVDVDGAWTIVRDFETWRFKTYRTNSVITGELYVNQKTQPVSFFQQEDALSKDELYKYEGIFEDKTGNRAIVYARNDYLHLISPFSKRTMSLKPTGKDTFWSVSGEVSMFEGTEVSKTSLTISDRFNESVTFRKQPPTNIEEVWIPVGKDTLYGKIFLPPSAENVPACLVLPGGGAVGMDNYEYEARYFAANGLAAMLFDKSGNGKSKGPGNFRLQTFEEKTTQYLQLYKYLQNHPSVDKTKVGVHGPSEGGRLALMMAIDDPEIAFVNATAAPIMNMRDGQLYAVQHYVRNREIAERDNAAIANIWDTYYQEIIDGEIQPQTIELANVYREKYERLFLPPNSTQVPGSPTASDLLNDRVAKEAGKISCPIFLQYGEKDERVNAQKSIQNFVEYAKEDLPIRVKLYPRANHSFMTPEFEISHGYLYDKKMWLQHIGIL</sequence>
<dbReference type="PANTHER" id="PTHR43265:SF1">
    <property type="entry name" value="ESTERASE ESTD"/>
    <property type="match status" value="1"/>
</dbReference>
<dbReference type="InterPro" id="IPR022742">
    <property type="entry name" value="Hydrolase_4"/>
</dbReference>
<dbReference type="SUPFAM" id="SSF53474">
    <property type="entry name" value="alpha/beta-Hydrolases"/>
    <property type="match status" value="1"/>
</dbReference>
<evidence type="ECO:0000259" key="1">
    <source>
        <dbReference type="Pfam" id="PF12146"/>
    </source>
</evidence>
<proteinExistence type="predicted"/>
<evidence type="ECO:0000313" key="3">
    <source>
        <dbReference type="Proteomes" id="UP000255317"/>
    </source>
</evidence>